<dbReference type="EMBL" id="MCFD01000005">
    <property type="protein sequence ID" value="ORX70621.1"/>
    <property type="molecule type" value="Genomic_DNA"/>
</dbReference>
<dbReference type="Proteomes" id="UP000193922">
    <property type="component" value="Unassembled WGS sequence"/>
</dbReference>
<keyword evidence="1" id="KW-1133">Transmembrane helix</keyword>
<feature type="transmembrane region" description="Helical" evidence="1">
    <location>
        <begin position="6"/>
        <end position="25"/>
    </location>
</feature>
<keyword evidence="1" id="KW-0472">Membrane</keyword>
<sequence>MGFINLVSFVTIALVVGAVVIRMLSDTLIPPPYLKLYLNIVIPTKINHQGKITEPKKYIDIIYINTQHTVGNMKEDIRQQLLSEIGAMPLRIKLNGYDLLDSSRIKYLMKDEDKLTVYVNQTYS</sequence>
<keyword evidence="1" id="KW-0812">Transmembrane</keyword>
<organism evidence="2 3">
    <name type="scientific">Linderina pennispora</name>
    <dbReference type="NCBI Taxonomy" id="61395"/>
    <lineage>
        <taxon>Eukaryota</taxon>
        <taxon>Fungi</taxon>
        <taxon>Fungi incertae sedis</taxon>
        <taxon>Zoopagomycota</taxon>
        <taxon>Kickxellomycotina</taxon>
        <taxon>Kickxellomycetes</taxon>
        <taxon>Kickxellales</taxon>
        <taxon>Kickxellaceae</taxon>
        <taxon>Linderina</taxon>
    </lineage>
</organism>
<dbReference type="GeneID" id="63800031"/>
<evidence type="ECO:0008006" key="4">
    <source>
        <dbReference type="Google" id="ProtNLM"/>
    </source>
</evidence>
<dbReference type="RefSeq" id="XP_040744200.1">
    <property type="nucleotide sequence ID" value="XM_040883383.1"/>
</dbReference>
<dbReference type="AlphaFoldDB" id="A0A1Y1WAR3"/>
<comment type="caution">
    <text evidence="2">The sequence shown here is derived from an EMBL/GenBank/DDBJ whole genome shotgun (WGS) entry which is preliminary data.</text>
</comment>
<dbReference type="OrthoDB" id="74813at2759"/>
<name>A0A1Y1WAR3_9FUNG</name>
<protein>
    <recommendedName>
        <fullName evidence="4">Ubiquitin-like domain-containing protein</fullName>
    </recommendedName>
</protein>
<proteinExistence type="predicted"/>
<reference evidence="2 3" key="1">
    <citation type="submission" date="2016-07" db="EMBL/GenBank/DDBJ databases">
        <title>Pervasive Adenine N6-methylation of Active Genes in Fungi.</title>
        <authorList>
            <consortium name="DOE Joint Genome Institute"/>
            <person name="Mondo S.J."/>
            <person name="Dannebaum R.O."/>
            <person name="Kuo R.C."/>
            <person name="Labutti K."/>
            <person name="Haridas S."/>
            <person name="Kuo A."/>
            <person name="Salamov A."/>
            <person name="Ahrendt S.R."/>
            <person name="Lipzen A."/>
            <person name="Sullivan W."/>
            <person name="Andreopoulos W.B."/>
            <person name="Clum A."/>
            <person name="Lindquist E."/>
            <person name="Daum C."/>
            <person name="Ramamoorthy G.K."/>
            <person name="Gryganskyi A."/>
            <person name="Culley D."/>
            <person name="Magnuson J.K."/>
            <person name="James T.Y."/>
            <person name="O'Malley M.A."/>
            <person name="Stajich J.E."/>
            <person name="Spatafora J.W."/>
            <person name="Visel A."/>
            <person name="Grigoriev I.V."/>
        </authorList>
    </citation>
    <scope>NUCLEOTIDE SEQUENCE [LARGE SCALE GENOMIC DNA]</scope>
    <source>
        <strain evidence="2 3">ATCC 12442</strain>
    </source>
</reference>
<evidence type="ECO:0000313" key="2">
    <source>
        <dbReference type="EMBL" id="ORX70621.1"/>
    </source>
</evidence>
<evidence type="ECO:0000313" key="3">
    <source>
        <dbReference type="Proteomes" id="UP000193922"/>
    </source>
</evidence>
<evidence type="ECO:0000256" key="1">
    <source>
        <dbReference type="SAM" id="Phobius"/>
    </source>
</evidence>
<accession>A0A1Y1WAR3</accession>
<keyword evidence="3" id="KW-1185">Reference proteome</keyword>
<gene>
    <name evidence="2" type="ORF">DL89DRAFT_136551</name>
</gene>